<evidence type="ECO:0000313" key="2">
    <source>
        <dbReference type="Ensembl" id="ENSACAP00000031168.1"/>
    </source>
</evidence>
<reference evidence="2" key="3">
    <citation type="submission" date="2025-09" db="UniProtKB">
        <authorList>
            <consortium name="Ensembl"/>
        </authorList>
    </citation>
    <scope>IDENTIFICATION</scope>
</reference>
<name>A0A803T7H8_ANOCA</name>
<proteinExistence type="predicted"/>
<sequence length="319" mass="34948">MGQRCQCLGLSLLAATSGQISDGTIPANLKQLRGIRKGPEAVRNGGSWSPKHPGLVYTGHVIQSASYGSVNGAILLTVNMAHVPGIGRKMPLFFSFQSHLRKGQAVANLGETEDALQEFLFFLALESGNWTAKSEAERLLLNLFSRIPANAQENLPDILQLLSHHPRWKGDLSNPVGSSGFLHSLQYLLKVRFCLVVCVEEALESLPFFGIVYALSKKTSHVGGQASHSFSSLFFAQGKVDQDENISVQEEQKITENLWKSTQRRSLDENGSGASAEESHLPISEKCRLLKRRHCSEDGPDTGPPSKILKRGKLNFPSF</sequence>
<accession>A0A803T7H8</accession>
<evidence type="ECO:0000256" key="1">
    <source>
        <dbReference type="SAM" id="MobiDB-lite"/>
    </source>
</evidence>
<dbReference type="Proteomes" id="UP000001646">
    <property type="component" value="Unplaced"/>
</dbReference>
<evidence type="ECO:0000313" key="3">
    <source>
        <dbReference type="Proteomes" id="UP000001646"/>
    </source>
</evidence>
<feature type="region of interest" description="Disordered" evidence="1">
    <location>
        <begin position="294"/>
        <end position="319"/>
    </location>
</feature>
<keyword evidence="3" id="KW-1185">Reference proteome</keyword>
<organism evidence="2 3">
    <name type="scientific">Anolis carolinensis</name>
    <name type="common">Green anole</name>
    <name type="synonym">American chameleon</name>
    <dbReference type="NCBI Taxonomy" id="28377"/>
    <lineage>
        <taxon>Eukaryota</taxon>
        <taxon>Metazoa</taxon>
        <taxon>Chordata</taxon>
        <taxon>Craniata</taxon>
        <taxon>Vertebrata</taxon>
        <taxon>Euteleostomi</taxon>
        <taxon>Lepidosauria</taxon>
        <taxon>Squamata</taxon>
        <taxon>Bifurcata</taxon>
        <taxon>Unidentata</taxon>
        <taxon>Episquamata</taxon>
        <taxon>Toxicofera</taxon>
        <taxon>Iguania</taxon>
        <taxon>Dactyloidae</taxon>
        <taxon>Anolis</taxon>
    </lineage>
</organism>
<dbReference type="Ensembl" id="ENSACAT00000040151.1">
    <property type="protein sequence ID" value="ENSACAP00000031168.1"/>
    <property type="gene ID" value="ENSACAG00000042970.1"/>
</dbReference>
<dbReference type="AlphaFoldDB" id="A0A803T7H8"/>
<reference evidence="2" key="2">
    <citation type="submission" date="2025-08" db="UniProtKB">
        <authorList>
            <consortium name="Ensembl"/>
        </authorList>
    </citation>
    <scope>IDENTIFICATION</scope>
</reference>
<protein>
    <submittedName>
        <fullName evidence="2">Uncharacterized protein</fullName>
    </submittedName>
</protein>
<reference evidence="2" key="1">
    <citation type="submission" date="2009-12" db="EMBL/GenBank/DDBJ databases">
        <title>The Genome Sequence of Anolis carolinensis (Green Anole Lizard).</title>
        <authorList>
            <consortium name="The Genome Sequencing Platform"/>
            <person name="Di Palma F."/>
            <person name="Alfoldi J."/>
            <person name="Heiman D."/>
            <person name="Young S."/>
            <person name="Grabherr M."/>
            <person name="Johnson J."/>
            <person name="Lander E.S."/>
            <person name="Lindblad-Toh K."/>
        </authorList>
    </citation>
    <scope>NUCLEOTIDE SEQUENCE [LARGE SCALE GENOMIC DNA]</scope>
    <source>
        <strain evidence="2">JBL SC #1</strain>
    </source>
</reference>
<dbReference type="InParanoid" id="A0A803T7H8"/>